<dbReference type="PANTHER" id="PTHR10515:SF0">
    <property type="entry name" value="THYMIDINE PHOSPHORYLASE"/>
    <property type="match status" value="1"/>
</dbReference>
<dbReference type="PIRSF" id="PIRSF000478">
    <property type="entry name" value="TP_PyNP"/>
    <property type="match status" value="1"/>
</dbReference>
<dbReference type="GO" id="GO:0006213">
    <property type="term" value="P:pyrimidine nucleoside metabolic process"/>
    <property type="evidence" value="ECO:0007669"/>
    <property type="project" value="InterPro"/>
</dbReference>
<protein>
    <recommendedName>
        <fullName evidence="3">thymidine phosphorylase</fullName>
        <ecNumber evidence="3">2.4.2.4</ecNumber>
    </recommendedName>
</protein>
<name>A0A395M0E2_9BACT</name>
<evidence type="ECO:0000256" key="1">
    <source>
        <dbReference type="ARBA" id="ARBA00006915"/>
    </source>
</evidence>
<dbReference type="GO" id="GO:0006206">
    <property type="term" value="P:pyrimidine nucleobase metabolic process"/>
    <property type="evidence" value="ECO:0007669"/>
    <property type="project" value="InterPro"/>
</dbReference>
<dbReference type="Gene3D" id="3.90.1170.30">
    <property type="entry name" value="Pyrimidine nucleoside phosphorylase-like, C-terminal domain"/>
    <property type="match status" value="1"/>
</dbReference>
<dbReference type="InterPro" id="IPR017872">
    <property type="entry name" value="Pyrmidine_PPase_CS"/>
</dbReference>
<accession>A0A395M0E2</accession>
<dbReference type="NCBIfam" id="TIGR02644">
    <property type="entry name" value="Y_phosphoryl"/>
    <property type="match status" value="1"/>
</dbReference>
<dbReference type="InterPro" id="IPR017459">
    <property type="entry name" value="Glycosyl_Trfase_fam3_N_dom"/>
</dbReference>
<feature type="domain" description="Pyrimidine nucleoside phosphorylase C-terminal" evidence="7">
    <location>
        <begin position="347"/>
        <end position="421"/>
    </location>
</feature>
<dbReference type="SUPFAM" id="SSF47648">
    <property type="entry name" value="Nucleoside phosphorylase/phosphoribosyltransferase N-terminal domain"/>
    <property type="match status" value="1"/>
</dbReference>
<evidence type="ECO:0000313" key="8">
    <source>
        <dbReference type="EMBL" id="RFM24227.1"/>
    </source>
</evidence>
<keyword evidence="5 8" id="KW-0808">Transferase</keyword>
<dbReference type="GO" id="GO:0005829">
    <property type="term" value="C:cytosol"/>
    <property type="evidence" value="ECO:0007669"/>
    <property type="project" value="TreeGrafter"/>
</dbReference>
<dbReference type="AlphaFoldDB" id="A0A395M0E2"/>
<comment type="subunit">
    <text evidence="2">Homodimer.</text>
</comment>
<evidence type="ECO:0000256" key="5">
    <source>
        <dbReference type="ARBA" id="ARBA00022679"/>
    </source>
</evidence>
<evidence type="ECO:0000259" key="7">
    <source>
        <dbReference type="SMART" id="SM00941"/>
    </source>
</evidence>
<dbReference type="FunFam" id="3.40.1030.10:FF:000003">
    <property type="entry name" value="Pyrimidine-nucleoside phosphorylase"/>
    <property type="match status" value="1"/>
</dbReference>
<dbReference type="Gene3D" id="1.20.970.10">
    <property type="entry name" value="Transferase, Pyrimidine Nucleoside Phosphorylase, Chain C"/>
    <property type="match status" value="1"/>
</dbReference>
<proteinExistence type="inferred from homology"/>
<sequence length="437" mass="47863">MTINPVELIRKKRDGGVLSREEIDAFFCAYLKGKLPDYQVAAMLMAIYFRGLTEPEMYALCDTMIQSGTVADLSMIEVPKIDKHSTGGVGDKTSLILAPIVASLGVAVPMISGRGLGHTGGTLDKLEAIPNFKVNLSMAKFRAMLRRHHCALIGQTKSLAPLDKLLYALRDVTATVESIPLIATSIMSKKIASGLDGLVLDVKTGIGAFMSDYEHACQLMQTLIAIGHHYGKRVSAFITDMNEPLGYAVGNWLEVRECVECLQGRLVPDLLEVTLTLAGEMLRLAGRCQSLEEGKAMSERQLQNGQAFDKFLKIAKAQGAEISYLKNLDKYPKSKYSEAIYAKETGWIKAINALEVGFSATHLGANRLRKEDRIEPKAGIVFRKKVGDAVQRGEVVAEFFTDRKSAIVPVRARLEQAITISPQPVAPLKKVLEARPD</sequence>
<dbReference type="NCBIfam" id="NF004490">
    <property type="entry name" value="PRK05820.1"/>
    <property type="match status" value="1"/>
</dbReference>
<dbReference type="InterPro" id="IPR035902">
    <property type="entry name" value="Nuc_phospho_transferase"/>
</dbReference>
<dbReference type="InterPro" id="IPR018090">
    <property type="entry name" value="Pyrmidine_PPas_bac/euk"/>
</dbReference>
<dbReference type="Pfam" id="PF02885">
    <property type="entry name" value="Glycos_trans_3N"/>
    <property type="match status" value="1"/>
</dbReference>
<dbReference type="InterPro" id="IPR036320">
    <property type="entry name" value="Glycosyl_Trfase_fam3_N_dom_sf"/>
</dbReference>
<dbReference type="GO" id="GO:0004645">
    <property type="term" value="F:1,4-alpha-oligoglucan phosphorylase activity"/>
    <property type="evidence" value="ECO:0007669"/>
    <property type="project" value="InterPro"/>
</dbReference>
<dbReference type="Pfam" id="PF07831">
    <property type="entry name" value="PYNP_C"/>
    <property type="match status" value="1"/>
</dbReference>
<dbReference type="SUPFAM" id="SSF52418">
    <property type="entry name" value="Nucleoside phosphorylase/phosphoribosyltransferase catalytic domain"/>
    <property type="match status" value="1"/>
</dbReference>
<dbReference type="InterPro" id="IPR000312">
    <property type="entry name" value="Glycosyl_Trfase_fam3"/>
</dbReference>
<gene>
    <name evidence="8" type="ORF">D0433_07095</name>
</gene>
<evidence type="ECO:0000256" key="4">
    <source>
        <dbReference type="ARBA" id="ARBA00022676"/>
    </source>
</evidence>
<comment type="catalytic activity">
    <reaction evidence="6">
        <text>thymidine + phosphate = 2-deoxy-alpha-D-ribose 1-phosphate + thymine</text>
        <dbReference type="Rhea" id="RHEA:16037"/>
        <dbReference type="ChEBI" id="CHEBI:17748"/>
        <dbReference type="ChEBI" id="CHEBI:17821"/>
        <dbReference type="ChEBI" id="CHEBI:43474"/>
        <dbReference type="ChEBI" id="CHEBI:57259"/>
        <dbReference type="EC" id="2.4.2.4"/>
    </reaction>
</comment>
<comment type="similarity">
    <text evidence="1">Belongs to the thymidine/pyrimidine-nucleoside phosphorylase family.</text>
</comment>
<dbReference type="GO" id="GO:0009032">
    <property type="term" value="F:thymidine phosphorylase activity"/>
    <property type="evidence" value="ECO:0007669"/>
    <property type="project" value="UniProtKB-EC"/>
</dbReference>
<evidence type="ECO:0000313" key="9">
    <source>
        <dbReference type="Proteomes" id="UP000266389"/>
    </source>
</evidence>
<dbReference type="SUPFAM" id="SSF54680">
    <property type="entry name" value="Pyrimidine nucleoside phosphorylase C-terminal domain"/>
    <property type="match status" value="1"/>
</dbReference>
<dbReference type="PANTHER" id="PTHR10515">
    <property type="entry name" value="THYMIDINE PHOSPHORYLASE"/>
    <property type="match status" value="1"/>
</dbReference>
<evidence type="ECO:0000256" key="3">
    <source>
        <dbReference type="ARBA" id="ARBA00011892"/>
    </source>
</evidence>
<reference evidence="8 9" key="1">
    <citation type="journal article" date="2011" name="ISME J.">
        <title>Community ecology of hot spring cyanobacterial mats: predominant populations and their functional potential.</title>
        <authorList>
            <person name="Klatt C.G."/>
            <person name="Wood J.M."/>
            <person name="Rusch D.B."/>
            <person name="Bateson M.M."/>
            <person name="Hamamura N."/>
            <person name="Heidelberg J.F."/>
            <person name="Grossman A.R."/>
            <person name="Bhaya D."/>
            <person name="Cohan F.M."/>
            <person name="Kuhl M."/>
            <person name="Bryant D.A."/>
            <person name="Ward D.M."/>
        </authorList>
    </citation>
    <scope>NUCLEOTIDE SEQUENCE [LARGE SCALE GENOMIC DNA]</scope>
    <source>
        <strain evidence="8">OS</strain>
    </source>
</reference>
<evidence type="ECO:0000256" key="6">
    <source>
        <dbReference type="ARBA" id="ARBA00048550"/>
    </source>
</evidence>
<dbReference type="Gene3D" id="3.40.1030.10">
    <property type="entry name" value="Nucleoside phosphorylase/phosphoribosyltransferase catalytic domain"/>
    <property type="match status" value="1"/>
</dbReference>
<dbReference type="InterPro" id="IPR013102">
    <property type="entry name" value="PYNP_C"/>
</dbReference>
<keyword evidence="4 8" id="KW-0328">Glycosyltransferase</keyword>
<dbReference type="PROSITE" id="PS00647">
    <property type="entry name" value="THYMID_PHOSPHORYLASE"/>
    <property type="match status" value="1"/>
</dbReference>
<dbReference type="Proteomes" id="UP000266389">
    <property type="component" value="Unassembled WGS sequence"/>
</dbReference>
<dbReference type="Pfam" id="PF00591">
    <property type="entry name" value="Glycos_transf_3"/>
    <property type="match status" value="1"/>
</dbReference>
<dbReference type="SMART" id="SM00941">
    <property type="entry name" value="PYNP_C"/>
    <property type="match status" value="1"/>
</dbReference>
<evidence type="ECO:0000256" key="2">
    <source>
        <dbReference type="ARBA" id="ARBA00011738"/>
    </source>
</evidence>
<dbReference type="InterPro" id="IPR036566">
    <property type="entry name" value="PYNP-like_C_sf"/>
</dbReference>
<dbReference type="EC" id="2.4.2.4" evidence="3"/>
<organism evidence="8 9">
    <name type="scientific">Candidatus Thermochlorobacter aerophilus</name>
    <dbReference type="NCBI Taxonomy" id="1868324"/>
    <lineage>
        <taxon>Bacteria</taxon>
        <taxon>Pseudomonadati</taxon>
        <taxon>Chlorobiota</taxon>
        <taxon>Chlorobiia</taxon>
        <taxon>Chlorobiales</taxon>
        <taxon>Candidatus Thermochlorobacteriaceae</taxon>
        <taxon>Candidatus Thermochlorobacter</taxon>
    </lineage>
</organism>
<comment type="caution">
    <text evidence="8">The sequence shown here is derived from an EMBL/GenBank/DDBJ whole genome shotgun (WGS) entry which is preliminary data.</text>
</comment>
<dbReference type="InterPro" id="IPR000053">
    <property type="entry name" value="Thymidine/pyrmidine_PPase"/>
</dbReference>
<dbReference type="EMBL" id="PHFL01000045">
    <property type="protein sequence ID" value="RFM24227.1"/>
    <property type="molecule type" value="Genomic_DNA"/>
</dbReference>